<keyword evidence="2" id="KW-1185">Reference proteome</keyword>
<evidence type="ECO:0000313" key="1">
    <source>
        <dbReference type="EMBL" id="KAK4288146.1"/>
    </source>
</evidence>
<accession>A0AAE1NEX7</accession>
<protein>
    <submittedName>
        <fullName evidence="1">Uncharacterized protein</fullName>
    </submittedName>
</protein>
<gene>
    <name evidence="1" type="ORF">Pmani_038809</name>
</gene>
<dbReference type="EMBL" id="JAWZYT010006457">
    <property type="protein sequence ID" value="KAK4288146.1"/>
    <property type="molecule type" value="Genomic_DNA"/>
</dbReference>
<comment type="caution">
    <text evidence="1">The sequence shown here is derived from an EMBL/GenBank/DDBJ whole genome shotgun (WGS) entry which is preliminary data.</text>
</comment>
<name>A0AAE1NEX7_9EUCA</name>
<organism evidence="1 2">
    <name type="scientific">Petrolisthes manimaculis</name>
    <dbReference type="NCBI Taxonomy" id="1843537"/>
    <lineage>
        <taxon>Eukaryota</taxon>
        <taxon>Metazoa</taxon>
        <taxon>Ecdysozoa</taxon>
        <taxon>Arthropoda</taxon>
        <taxon>Crustacea</taxon>
        <taxon>Multicrustacea</taxon>
        <taxon>Malacostraca</taxon>
        <taxon>Eumalacostraca</taxon>
        <taxon>Eucarida</taxon>
        <taxon>Decapoda</taxon>
        <taxon>Pleocyemata</taxon>
        <taxon>Anomura</taxon>
        <taxon>Galatheoidea</taxon>
        <taxon>Porcellanidae</taxon>
        <taxon>Petrolisthes</taxon>
    </lineage>
</organism>
<evidence type="ECO:0000313" key="2">
    <source>
        <dbReference type="Proteomes" id="UP001292094"/>
    </source>
</evidence>
<proteinExistence type="predicted"/>
<sequence length="72" mass="8255">MEEKRKWKWNGEGEGVKWSDGVEEKLEKVGERREVAGRRNKKGLEEVGMCGLEEVGMSGTGVSSKNEWDWKK</sequence>
<dbReference type="AlphaFoldDB" id="A0AAE1NEX7"/>
<dbReference type="Proteomes" id="UP001292094">
    <property type="component" value="Unassembled WGS sequence"/>
</dbReference>
<reference evidence="1" key="1">
    <citation type="submission" date="2023-11" db="EMBL/GenBank/DDBJ databases">
        <title>Genome assemblies of two species of porcelain crab, Petrolisthes cinctipes and Petrolisthes manimaculis (Anomura: Porcellanidae).</title>
        <authorList>
            <person name="Angst P."/>
        </authorList>
    </citation>
    <scope>NUCLEOTIDE SEQUENCE</scope>
    <source>
        <strain evidence="1">PB745_02</strain>
        <tissue evidence="1">Gill</tissue>
    </source>
</reference>